<evidence type="ECO:0000313" key="3">
    <source>
        <dbReference type="Proteomes" id="UP001595637"/>
    </source>
</evidence>
<organism evidence="2 3">
    <name type="scientific">Salinicoccus sesuvii</name>
    <dbReference type="NCBI Taxonomy" id="868281"/>
    <lineage>
        <taxon>Bacteria</taxon>
        <taxon>Bacillati</taxon>
        <taxon>Bacillota</taxon>
        <taxon>Bacilli</taxon>
        <taxon>Bacillales</taxon>
        <taxon>Staphylococcaceae</taxon>
        <taxon>Salinicoccus</taxon>
    </lineage>
</organism>
<accession>A0ABV7N2D9</accession>
<dbReference type="EMBL" id="JBHRVQ010000001">
    <property type="protein sequence ID" value="MFC3387216.1"/>
    <property type="molecule type" value="Genomic_DNA"/>
</dbReference>
<protein>
    <recommendedName>
        <fullName evidence="4">DUF3137 domain-containing protein</fullName>
    </recommendedName>
</protein>
<feature type="transmembrane region" description="Helical" evidence="1">
    <location>
        <begin position="37"/>
        <end position="58"/>
    </location>
</feature>
<sequence>MIRRKYWRATLASLYSIVFFALVTLLYYLFTANLTNALVYFFMISFSLLIVAITSFYFSKLTKKHDPGFSNLDYSEIAEVIMKTDVWYFKRLMIFDYEGKYIGRVSIKVDSLKTFIFSFLSYFNVIVPVDYMLTDHENKLICRFRRNGFRSANVNIYDDSDTLIGKIKFDELKILLKFKGTAFVNGESFPISSEYLFEDAHSNGIMSLSSFSSPISHHYIFREMNNEVATFDAPIDSNLGKTALSLTALIYFLRYNN</sequence>
<evidence type="ECO:0000313" key="2">
    <source>
        <dbReference type="EMBL" id="MFC3387216.1"/>
    </source>
</evidence>
<reference evidence="3" key="1">
    <citation type="journal article" date="2019" name="Int. J. Syst. Evol. Microbiol.">
        <title>The Global Catalogue of Microorganisms (GCM) 10K type strain sequencing project: providing services to taxonomists for standard genome sequencing and annotation.</title>
        <authorList>
            <consortium name="The Broad Institute Genomics Platform"/>
            <consortium name="The Broad Institute Genome Sequencing Center for Infectious Disease"/>
            <person name="Wu L."/>
            <person name="Ma J."/>
        </authorList>
    </citation>
    <scope>NUCLEOTIDE SEQUENCE [LARGE SCALE GENOMIC DNA]</scope>
    <source>
        <strain evidence="3">CCM 7756</strain>
    </source>
</reference>
<gene>
    <name evidence="2" type="ORF">ACFOEO_01155</name>
</gene>
<keyword evidence="3" id="KW-1185">Reference proteome</keyword>
<name>A0ABV7N2D9_9STAP</name>
<comment type="caution">
    <text evidence="2">The sequence shown here is derived from an EMBL/GenBank/DDBJ whole genome shotgun (WGS) entry which is preliminary data.</text>
</comment>
<keyword evidence="1" id="KW-0812">Transmembrane</keyword>
<proteinExistence type="predicted"/>
<evidence type="ECO:0000256" key="1">
    <source>
        <dbReference type="SAM" id="Phobius"/>
    </source>
</evidence>
<keyword evidence="1" id="KW-1133">Transmembrane helix</keyword>
<keyword evidence="1" id="KW-0472">Membrane</keyword>
<feature type="transmembrane region" description="Helical" evidence="1">
    <location>
        <begin position="12"/>
        <end position="31"/>
    </location>
</feature>
<evidence type="ECO:0008006" key="4">
    <source>
        <dbReference type="Google" id="ProtNLM"/>
    </source>
</evidence>
<dbReference type="RefSeq" id="WP_380650813.1">
    <property type="nucleotide sequence ID" value="NZ_JBHRVQ010000001.1"/>
</dbReference>
<dbReference type="Proteomes" id="UP001595637">
    <property type="component" value="Unassembled WGS sequence"/>
</dbReference>